<dbReference type="GO" id="GO:0030976">
    <property type="term" value="F:thiamine pyrophosphate binding"/>
    <property type="evidence" value="ECO:0007669"/>
    <property type="project" value="TreeGrafter"/>
</dbReference>
<dbReference type="SUPFAM" id="SSF53850">
    <property type="entry name" value="Periplasmic binding protein-like II"/>
    <property type="match status" value="1"/>
</dbReference>
<dbReference type="PIRSF" id="PIRSF002825">
    <property type="entry name" value="CfbpA"/>
    <property type="match status" value="1"/>
</dbReference>
<dbReference type="PANTHER" id="PTHR30006">
    <property type="entry name" value="THIAMINE-BINDING PERIPLASMIC PROTEIN-RELATED"/>
    <property type="match status" value="1"/>
</dbReference>
<feature type="signal peptide" evidence="3">
    <location>
        <begin position="1"/>
        <end position="32"/>
    </location>
</feature>
<dbReference type="GeneID" id="83057161"/>
<reference evidence="4" key="1">
    <citation type="submission" date="2016-08" db="EMBL/GenBank/DDBJ databases">
        <title>Complete genome of Cloacibacillus porcorum.</title>
        <authorList>
            <person name="Looft T."/>
            <person name="Bayles D.O."/>
            <person name="Alt D.P."/>
        </authorList>
    </citation>
    <scope>NUCLEOTIDE SEQUENCE [LARGE SCALE GENOMIC DNA]</scope>
    <source>
        <strain evidence="4">CL-84</strain>
    </source>
</reference>
<dbReference type="KEGG" id="cpor:BED41_04740"/>
<evidence type="ECO:0000256" key="2">
    <source>
        <dbReference type="PIRSR" id="PIRSR002825-1"/>
    </source>
</evidence>
<dbReference type="AlphaFoldDB" id="A0A1B2I3C9"/>
<accession>A0A1B2I3C9</accession>
<proteinExistence type="predicted"/>
<dbReference type="GO" id="GO:0030975">
    <property type="term" value="F:thiamine binding"/>
    <property type="evidence" value="ECO:0007669"/>
    <property type="project" value="TreeGrafter"/>
</dbReference>
<dbReference type="Pfam" id="PF13343">
    <property type="entry name" value="SBP_bac_6"/>
    <property type="match status" value="1"/>
</dbReference>
<feature type="chain" id="PRO_5008538877" evidence="3">
    <location>
        <begin position="33"/>
        <end position="350"/>
    </location>
</feature>
<dbReference type="STRING" id="1197717.BED41_04740"/>
<dbReference type="CDD" id="cd13544">
    <property type="entry name" value="PBP2_Fbp_like_1"/>
    <property type="match status" value="1"/>
</dbReference>
<organism evidence="4 5">
    <name type="scientific">Cloacibacillus porcorum</name>
    <dbReference type="NCBI Taxonomy" id="1197717"/>
    <lineage>
        <taxon>Bacteria</taxon>
        <taxon>Thermotogati</taxon>
        <taxon>Synergistota</taxon>
        <taxon>Synergistia</taxon>
        <taxon>Synergistales</taxon>
        <taxon>Synergistaceae</taxon>
        <taxon>Cloacibacillus</taxon>
    </lineage>
</organism>
<dbReference type="PANTHER" id="PTHR30006:SF2">
    <property type="entry name" value="ABC TRANSPORTER SUBSTRATE-BINDING PROTEIN"/>
    <property type="match status" value="1"/>
</dbReference>
<dbReference type="EMBL" id="CP016757">
    <property type="protein sequence ID" value="ANZ44452.1"/>
    <property type="molecule type" value="Genomic_DNA"/>
</dbReference>
<feature type="binding site" evidence="2">
    <location>
        <position position="236"/>
    </location>
    <ligand>
        <name>Fe cation</name>
        <dbReference type="ChEBI" id="CHEBI:24875"/>
    </ligand>
</feature>
<dbReference type="OrthoDB" id="179400at2"/>
<dbReference type="GO" id="GO:0030288">
    <property type="term" value="C:outer membrane-bounded periplasmic space"/>
    <property type="evidence" value="ECO:0007669"/>
    <property type="project" value="TreeGrafter"/>
</dbReference>
<keyword evidence="5" id="KW-1185">Reference proteome</keyword>
<keyword evidence="1 3" id="KW-0732">Signal</keyword>
<dbReference type="InterPro" id="IPR026045">
    <property type="entry name" value="Ferric-bd"/>
</dbReference>
<evidence type="ECO:0000256" key="3">
    <source>
        <dbReference type="SAM" id="SignalP"/>
    </source>
</evidence>
<evidence type="ECO:0000313" key="4">
    <source>
        <dbReference type="EMBL" id="ANZ44452.1"/>
    </source>
</evidence>
<dbReference type="InterPro" id="IPR017663">
    <property type="entry name" value="ABC_2-AEP-bd"/>
</dbReference>
<dbReference type="GO" id="GO:0046872">
    <property type="term" value="F:metal ion binding"/>
    <property type="evidence" value="ECO:0007669"/>
    <property type="project" value="UniProtKB-KW"/>
</dbReference>
<dbReference type="Proteomes" id="UP000093044">
    <property type="component" value="Chromosome"/>
</dbReference>
<evidence type="ECO:0000313" key="5">
    <source>
        <dbReference type="Proteomes" id="UP000093044"/>
    </source>
</evidence>
<name>A0A1B2I3C9_9BACT</name>
<dbReference type="NCBIfam" id="TIGR03261">
    <property type="entry name" value="phnS2"/>
    <property type="match status" value="1"/>
</dbReference>
<keyword evidence="2" id="KW-0479">Metal-binding</keyword>
<protein>
    <submittedName>
        <fullName evidence="4">Putative 2-aminoethylphosphonate ABC transporter substrate-binding protein</fullName>
    </submittedName>
</protein>
<dbReference type="GO" id="GO:0015888">
    <property type="term" value="P:thiamine transport"/>
    <property type="evidence" value="ECO:0007669"/>
    <property type="project" value="TreeGrafter"/>
</dbReference>
<sequence length="350" mass="37912">MINLSDQIGKAWKFALLLIAVTAVFAAAAAHAAGKELIVYTALENEQINKYLATFKEANPDIDVKIVRDSTGIITAKLLAEGANTPADVVWGTAASSLLVLEKRGLIEPYAPKGLDRVEKMLKDTANPPAWVGIDAWECAIVVNTAEAKAQGLPAIKSYKDLLRPEFKGKIVMSNPNSSGTGFLAVSGILQLMGERAGFEYLDKLHENIALYTHSGSAPAKKAASGEFPVGISYGYAGVNQKKKGAPVEIVFPVEGSGWDVEANALIKKKNIKPEAKKFLDWAISDRAINALKDDYAITAVKVGNSIPEGYSKEPLSQLVKKNDLRWAAQNRDRLLKEWASRYEGKTEAK</sequence>
<evidence type="ECO:0000256" key="1">
    <source>
        <dbReference type="ARBA" id="ARBA00022729"/>
    </source>
</evidence>
<dbReference type="RefSeq" id="WP_066743599.1">
    <property type="nucleotide sequence ID" value="NZ_CP016757.1"/>
</dbReference>
<keyword evidence="2" id="KW-0408">Iron</keyword>
<dbReference type="Gene3D" id="3.40.190.10">
    <property type="entry name" value="Periplasmic binding protein-like II"/>
    <property type="match status" value="2"/>
</dbReference>
<gene>
    <name evidence="4" type="ORF">BED41_04740</name>
</gene>